<dbReference type="InterPro" id="IPR037053">
    <property type="entry name" value="Phage_tail_collar_dom_sf"/>
</dbReference>
<dbReference type="RefSeq" id="WP_119014194.1">
    <property type="nucleotide sequence ID" value="NZ_QXNC01000029.1"/>
</dbReference>
<dbReference type="Gene3D" id="3.90.1340.10">
    <property type="entry name" value="Phage tail collar domain"/>
    <property type="match status" value="1"/>
</dbReference>
<evidence type="ECO:0000313" key="2">
    <source>
        <dbReference type="EMBL" id="TCP14657.1"/>
    </source>
</evidence>
<sequence>MEYYLGEVCCFAFNFTPRGFMLCDGRLLPINRYQALFALLGPNYGGDGRTTFALPDLRGKSPVDGTQPGGHYYICVSGIFPSRED</sequence>
<dbReference type="EMBL" id="SLXH01000029">
    <property type="protein sequence ID" value="TCP14657.1"/>
    <property type="molecule type" value="Genomic_DNA"/>
</dbReference>
<name>A0A4R2N3K8_9BURK</name>
<organism evidence="2 3">
    <name type="scientific">Simplicispira metamorpha</name>
    <dbReference type="NCBI Taxonomy" id="80881"/>
    <lineage>
        <taxon>Bacteria</taxon>
        <taxon>Pseudomonadati</taxon>
        <taxon>Pseudomonadota</taxon>
        <taxon>Betaproteobacteria</taxon>
        <taxon>Burkholderiales</taxon>
        <taxon>Comamonadaceae</taxon>
        <taxon>Simplicispira</taxon>
    </lineage>
</organism>
<dbReference type="OrthoDB" id="9810174at2"/>
<dbReference type="AlphaFoldDB" id="A0A4R2N3K8"/>
<evidence type="ECO:0000313" key="3">
    <source>
        <dbReference type="Proteomes" id="UP000295182"/>
    </source>
</evidence>
<feature type="domain" description="Phage tail collar" evidence="1">
    <location>
        <begin position="6"/>
        <end position="62"/>
    </location>
</feature>
<dbReference type="InterPro" id="IPR011083">
    <property type="entry name" value="Phage_tail_collar_dom"/>
</dbReference>
<evidence type="ECO:0000259" key="1">
    <source>
        <dbReference type="Pfam" id="PF07484"/>
    </source>
</evidence>
<comment type="caution">
    <text evidence="2">The sequence shown here is derived from an EMBL/GenBank/DDBJ whole genome shotgun (WGS) entry which is preliminary data.</text>
</comment>
<protein>
    <submittedName>
        <fullName evidence="2">Tail collar domain</fullName>
    </submittedName>
</protein>
<keyword evidence="3" id="KW-1185">Reference proteome</keyword>
<reference evidence="2 3" key="1">
    <citation type="submission" date="2019-03" db="EMBL/GenBank/DDBJ databases">
        <title>Genomic Encyclopedia of Type Strains, Phase IV (KMG-IV): sequencing the most valuable type-strain genomes for metagenomic binning, comparative biology and taxonomic classification.</title>
        <authorList>
            <person name="Goeker M."/>
        </authorList>
    </citation>
    <scope>NUCLEOTIDE SEQUENCE [LARGE SCALE GENOMIC DNA]</scope>
    <source>
        <strain evidence="2 3">DSM 1837</strain>
    </source>
</reference>
<proteinExistence type="predicted"/>
<accession>A0A4R2N3K8</accession>
<dbReference type="Proteomes" id="UP000295182">
    <property type="component" value="Unassembled WGS sequence"/>
</dbReference>
<gene>
    <name evidence="2" type="ORF">EV674_12928</name>
</gene>
<dbReference type="Pfam" id="PF07484">
    <property type="entry name" value="Collar"/>
    <property type="match status" value="1"/>
</dbReference>
<dbReference type="SUPFAM" id="SSF88874">
    <property type="entry name" value="Receptor-binding domain of short tail fibre protein gp12"/>
    <property type="match status" value="1"/>
</dbReference>